<evidence type="ECO:0000256" key="1">
    <source>
        <dbReference type="ARBA" id="ARBA00009792"/>
    </source>
</evidence>
<dbReference type="STRING" id="402384.HM131_05205"/>
<comment type="similarity">
    <text evidence="1">Belongs to the glycosyl hydrolase 38 family.</text>
</comment>
<dbReference type="Pfam" id="PF07748">
    <property type="entry name" value="Glyco_hydro_38C"/>
    <property type="match status" value="1"/>
</dbReference>
<dbReference type="GO" id="GO:0004559">
    <property type="term" value="F:alpha-mannosidase activity"/>
    <property type="evidence" value="ECO:0007669"/>
    <property type="project" value="InterPro"/>
</dbReference>
<evidence type="ECO:0000256" key="3">
    <source>
        <dbReference type="ARBA" id="ARBA00022801"/>
    </source>
</evidence>
<organism evidence="6 7">
    <name type="scientific">Halobacillus mangrovi</name>
    <dbReference type="NCBI Taxonomy" id="402384"/>
    <lineage>
        <taxon>Bacteria</taxon>
        <taxon>Bacillati</taxon>
        <taxon>Bacillota</taxon>
        <taxon>Bacilli</taxon>
        <taxon>Bacillales</taxon>
        <taxon>Bacillaceae</taxon>
        <taxon>Halobacillus</taxon>
    </lineage>
</organism>
<dbReference type="KEGG" id="hmn:HM131_05205"/>
<evidence type="ECO:0000259" key="5">
    <source>
        <dbReference type="SMART" id="SM00872"/>
    </source>
</evidence>
<keyword evidence="7" id="KW-1185">Reference proteome</keyword>
<evidence type="ECO:0000256" key="2">
    <source>
        <dbReference type="ARBA" id="ARBA00022723"/>
    </source>
</evidence>
<dbReference type="InterPro" id="IPR015341">
    <property type="entry name" value="Glyco_hydro_38_cen"/>
</dbReference>
<protein>
    <submittedName>
        <fullName evidence="6">Alpha-mannosidase</fullName>
    </submittedName>
</protein>
<dbReference type="InterPro" id="IPR011013">
    <property type="entry name" value="Gal_mutarotase_sf_dom"/>
</dbReference>
<dbReference type="InterPro" id="IPR037094">
    <property type="entry name" value="Glyco_hydro_38_cen_sf"/>
</dbReference>
<dbReference type="AlphaFoldDB" id="A0A1W6A0V6"/>
<evidence type="ECO:0000313" key="6">
    <source>
        <dbReference type="EMBL" id="ARI79120.1"/>
    </source>
</evidence>
<sequence length="880" mass="101632">MNHQTEKKVRTKQVHVVPHMHWDREWYFSTEESRILLVNNMEEIMDRLENDPDYPYYVLDGQTSILEDYFDVKPENEERVRKLVQEGKLIIGPWYTQTDEMVVGGESIVRNLLYGIKDSNKFGDPMMIGYLPDSFGQSSQMPQILNGFDIKYSIFWRGTSERHGTDKTEFYWESDDGSKVLVQLLPLGYAIGKYLPEEEEALKQRMEKYFPVLDKGATSDHLLLPNGHDQMPIQKDIFPIMEKLKKLYPEREFFLSKYEHIFAELEKQSDLPTISGEFLDGKYMRVHRSIYSTRMDIKAANTRVENKLTNILEPLASMAYDLGFEYHHGLIELIWKEIMKNHAHDSIGCCCSDKVHQEIANRLFLAEEKTDRLIEFYKRKIVDAIETDQSGDRLTLFNFLPYEREEVVTTEVISKYKNFVLVDENGYQADFQILEAEEIDPGLIDRQIVHYGNYDPFIKYQIQWKETVPSMGYRTFFVEETSGDITVENEEVHAVETDYYRVHVNNNGTLSIKDKRLDKRFENVLLLEDTGDDGDEYDYSPLENDKAIFSTDVEADIKVSQNEFEGLIDVRYELPVPENLEDRKQKLFTSKVDIHLQIRIPNHKPLLEVNGELENLAKDHRLRAFIPTGIASSFSVSDNQFGSIKRDVYDSAMGVWEDENWSERPDAIYPMLSFVGLSDQNHGLSLLTNSTREYEIVGEDYDTIALTLFRSVGHLGKADLVRRPGRPSGIKLPTPDSQMLGKLSLDFALYTHKGSTLESGVARVAKEYLTPIHTYNKIPHNAMKLNESKVKTPTSYQLLEEENSNVVLSTLKKAENEDALVIRAYNPTEENLTGAFRIRAEYNGAYEVNLNEEKQSSIEFSEGKVQTAVNSNQVKTILVK</sequence>
<dbReference type="SMART" id="SM00872">
    <property type="entry name" value="Alpha-mann_mid"/>
    <property type="match status" value="1"/>
</dbReference>
<gene>
    <name evidence="6" type="ORF">HM131_05205</name>
</gene>
<dbReference type="InterPro" id="IPR011682">
    <property type="entry name" value="Glyco_hydro_38_C"/>
</dbReference>
<dbReference type="SUPFAM" id="SSF88713">
    <property type="entry name" value="Glycoside hydrolase/deacetylase"/>
    <property type="match status" value="1"/>
</dbReference>
<keyword evidence="4" id="KW-0326">Glycosidase</keyword>
<dbReference type="InterPro" id="IPR041147">
    <property type="entry name" value="GH38_C"/>
</dbReference>
<feature type="domain" description="Glycoside hydrolase family 38 central" evidence="5">
    <location>
        <begin position="285"/>
        <end position="363"/>
    </location>
</feature>
<dbReference type="InterPro" id="IPR028995">
    <property type="entry name" value="Glyco_hydro_57/38_cen_sf"/>
</dbReference>
<dbReference type="Proteomes" id="UP000192527">
    <property type="component" value="Chromosome"/>
</dbReference>
<dbReference type="NCBIfam" id="NF007331">
    <property type="entry name" value="PRK09819.1"/>
    <property type="match status" value="1"/>
</dbReference>
<dbReference type="GO" id="GO:0030246">
    <property type="term" value="F:carbohydrate binding"/>
    <property type="evidence" value="ECO:0007669"/>
    <property type="project" value="InterPro"/>
</dbReference>
<dbReference type="PANTHER" id="PTHR46017">
    <property type="entry name" value="ALPHA-MANNOSIDASE 2C1"/>
    <property type="match status" value="1"/>
</dbReference>
<dbReference type="InterPro" id="IPR027291">
    <property type="entry name" value="Glyco_hydro_38_N_sf"/>
</dbReference>
<dbReference type="GO" id="GO:0009313">
    <property type="term" value="P:oligosaccharide catabolic process"/>
    <property type="evidence" value="ECO:0007669"/>
    <property type="project" value="TreeGrafter"/>
</dbReference>
<dbReference type="OrthoDB" id="9764050at2"/>
<evidence type="ECO:0000313" key="7">
    <source>
        <dbReference type="Proteomes" id="UP000192527"/>
    </source>
</evidence>
<dbReference type="GO" id="GO:0046872">
    <property type="term" value="F:metal ion binding"/>
    <property type="evidence" value="ECO:0007669"/>
    <property type="project" value="UniProtKB-KW"/>
</dbReference>
<dbReference type="InterPro" id="IPR011330">
    <property type="entry name" value="Glyco_hydro/deAcase_b/a-brl"/>
</dbReference>
<dbReference type="InterPro" id="IPR000602">
    <property type="entry name" value="Glyco_hydro_38_N"/>
</dbReference>
<dbReference type="CDD" id="cd10815">
    <property type="entry name" value="GH38N_AMII_EcMngB_like"/>
    <property type="match status" value="1"/>
</dbReference>
<reference evidence="6 7" key="1">
    <citation type="submission" date="2017-04" db="EMBL/GenBank/DDBJ databases">
        <title>The whole genome sequencing and assembly of Halobacillus mangrovi strain.</title>
        <authorList>
            <person name="Lee S.-J."/>
            <person name="Park M.-K."/>
            <person name="Kim J.-Y."/>
            <person name="Lee Y.-J."/>
            <person name="Yi H."/>
            <person name="Bahn Y.-S."/>
            <person name="Kim J.F."/>
            <person name="Lee D.-W."/>
        </authorList>
    </citation>
    <scope>NUCLEOTIDE SEQUENCE [LARGE SCALE GENOMIC DNA]</scope>
    <source>
        <strain evidence="6 7">KTB 131</strain>
    </source>
</reference>
<proteinExistence type="inferred from homology"/>
<dbReference type="Pfam" id="PF01074">
    <property type="entry name" value="Glyco_hydro_38N"/>
    <property type="match status" value="1"/>
</dbReference>
<dbReference type="Gene3D" id="2.70.98.30">
    <property type="entry name" value="Golgi alpha-mannosidase II, domain 4"/>
    <property type="match status" value="1"/>
</dbReference>
<dbReference type="Gene3D" id="2.60.40.2220">
    <property type="match status" value="1"/>
</dbReference>
<keyword evidence="2" id="KW-0479">Metal-binding</keyword>
<dbReference type="SUPFAM" id="SSF74650">
    <property type="entry name" value="Galactose mutarotase-like"/>
    <property type="match status" value="1"/>
</dbReference>
<keyword evidence="3" id="KW-0378">Hydrolase</keyword>
<dbReference type="PANTHER" id="PTHR46017:SF2">
    <property type="entry name" value="MANNOSYLGLYCERATE HYDROLASE"/>
    <property type="match status" value="1"/>
</dbReference>
<dbReference type="GO" id="GO:0006013">
    <property type="term" value="P:mannose metabolic process"/>
    <property type="evidence" value="ECO:0007669"/>
    <property type="project" value="InterPro"/>
</dbReference>
<dbReference type="Gene3D" id="1.20.1270.50">
    <property type="entry name" value="Glycoside hydrolase family 38, central domain"/>
    <property type="match status" value="1"/>
</dbReference>
<accession>A0A1W6A0V6</accession>
<evidence type="ECO:0000256" key="4">
    <source>
        <dbReference type="ARBA" id="ARBA00023295"/>
    </source>
</evidence>
<dbReference type="SUPFAM" id="SSF88688">
    <property type="entry name" value="Families 57/38 glycoside transferase middle domain"/>
    <property type="match status" value="1"/>
</dbReference>
<dbReference type="Gene3D" id="3.20.110.10">
    <property type="entry name" value="Glycoside hydrolase 38, N terminal domain"/>
    <property type="match status" value="1"/>
</dbReference>
<dbReference type="Pfam" id="PF09261">
    <property type="entry name" value="Alpha-mann_mid"/>
    <property type="match status" value="1"/>
</dbReference>
<dbReference type="Pfam" id="PF17677">
    <property type="entry name" value="Glyco_hydro38C2"/>
    <property type="match status" value="1"/>
</dbReference>
<dbReference type="EMBL" id="CP020772">
    <property type="protein sequence ID" value="ARI79120.1"/>
    <property type="molecule type" value="Genomic_DNA"/>
</dbReference>
<name>A0A1W6A0V6_9BACI</name>